<dbReference type="InterPro" id="IPR029063">
    <property type="entry name" value="SAM-dependent_MTases_sf"/>
</dbReference>
<dbReference type="EMBL" id="JABFCS010000001">
    <property type="protein sequence ID" value="NNU42810.1"/>
    <property type="molecule type" value="Genomic_DNA"/>
</dbReference>
<reference evidence="7 8" key="2">
    <citation type="submission" date="2020-06" db="EMBL/GenBank/DDBJ databases">
        <title>Ramlibacter rhizophilus sp. nov., isolated from rhizosphere soil of national flower Mugunghwa from South Korea.</title>
        <authorList>
            <person name="Zheng-Fei Y."/>
            <person name="Huan T."/>
        </authorList>
    </citation>
    <scope>NUCLEOTIDE SEQUENCE [LARGE SCALE GENOMIC DNA]</scope>
    <source>
        <strain evidence="7 8">B156</strain>
    </source>
</reference>
<evidence type="ECO:0000256" key="6">
    <source>
        <dbReference type="SAM" id="MobiDB-lite"/>
    </source>
</evidence>
<evidence type="ECO:0000313" key="8">
    <source>
        <dbReference type="Proteomes" id="UP000552954"/>
    </source>
</evidence>
<dbReference type="PANTHER" id="PTHR43591">
    <property type="entry name" value="METHYLTRANSFERASE"/>
    <property type="match status" value="1"/>
</dbReference>
<evidence type="ECO:0000256" key="2">
    <source>
        <dbReference type="ARBA" id="ARBA00022603"/>
    </source>
</evidence>
<dbReference type="GO" id="GO:0006744">
    <property type="term" value="P:ubiquinone biosynthetic process"/>
    <property type="evidence" value="ECO:0007669"/>
    <property type="project" value="UniProtKB-KW"/>
</dbReference>
<dbReference type="PROSITE" id="PS51608">
    <property type="entry name" value="SAM_MT_UBIE"/>
    <property type="match status" value="1"/>
</dbReference>
<proteinExistence type="predicted"/>
<dbReference type="GO" id="GO:0009234">
    <property type="term" value="P:menaquinone biosynthetic process"/>
    <property type="evidence" value="ECO:0007669"/>
    <property type="project" value="UniProtKB-KW"/>
</dbReference>
<name>A0A849K5C6_9BURK</name>
<protein>
    <submittedName>
        <fullName evidence="7">Class I SAM-dependent methyltransferase</fullName>
    </submittedName>
</protein>
<keyword evidence="8" id="KW-1185">Reference proteome</keyword>
<evidence type="ECO:0000256" key="5">
    <source>
        <dbReference type="ARBA" id="ARBA00022691"/>
    </source>
</evidence>
<dbReference type="RefSeq" id="WP_171557308.1">
    <property type="nucleotide sequence ID" value="NZ_JABFCS010000001.1"/>
</dbReference>
<sequence length="258" mass="28373">MSDPSREEPSGPSVHLPHGPLTDYYRSGDTVAREAFLRDTFNNTAVDYDRLEKILGLGTGSWYRRQALLRAGLQPGMQVVDVGMGTGLVSREILKITGEPQRLIGVDPSPGMMGQARFDEPLDCRIGRAEDIPVPTASADFLVMGYALRHIADFAAAAAEFRRVLKPGGRLLVLEITRAEGRIANLLLKAYMRGIVPTIARVVSRSRTTPMLWRYYWDTIEACVPPAQVMQTLQNAGLAEVGRNVELGIFSEYRAVGA</sequence>
<keyword evidence="5" id="KW-0949">S-adenosyl-L-methionine</keyword>
<evidence type="ECO:0000256" key="3">
    <source>
        <dbReference type="ARBA" id="ARBA00022679"/>
    </source>
</evidence>
<dbReference type="AlphaFoldDB" id="A0A849K5C6"/>
<feature type="region of interest" description="Disordered" evidence="6">
    <location>
        <begin position="1"/>
        <end position="21"/>
    </location>
</feature>
<evidence type="ECO:0000256" key="1">
    <source>
        <dbReference type="ARBA" id="ARBA00022428"/>
    </source>
</evidence>
<accession>A0A849K5C6</accession>
<dbReference type="GO" id="GO:0008168">
    <property type="term" value="F:methyltransferase activity"/>
    <property type="evidence" value="ECO:0007669"/>
    <property type="project" value="UniProtKB-KW"/>
</dbReference>
<evidence type="ECO:0000313" key="7">
    <source>
        <dbReference type="EMBL" id="NNU42810.1"/>
    </source>
</evidence>
<keyword evidence="3 7" id="KW-0808">Transferase</keyword>
<keyword evidence="1" id="KW-0474">Menaquinone biosynthesis</keyword>
<evidence type="ECO:0000256" key="4">
    <source>
        <dbReference type="ARBA" id="ARBA00022688"/>
    </source>
</evidence>
<dbReference type="Pfam" id="PF01209">
    <property type="entry name" value="Ubie_methyltran"/>
    <property type="match status" value="1"/>
</dbReference>
<dbReference type="Proteomes" id="UP000552954">
    <property type="component" value="Unassembled WGS sequence"/>
</dbReference>
<organism evidence="7 8">
    <name type="scientific">Ramlibacter montanisoli</name>
    <dbReference type="NCBI Taxonomy" id="2732512"/>
    <lineage>
        <taxon>Bacteria</taxon>
        <taxon>Pseudomonadati</taxon>
        <taxon>Pseudomonadota</taxon>
        <taxon>Betaproteobacteria</taxon>
        <taxon>Burkholderiales</taxon>
        <taxon>Comamonadaceae</taxon>
        <taxon>Ramlibacter</taxon>
    </lineage>
</organism>
<comment type="caution">
    <text evidence="7">The sequence shown here is derived from an EMBL/GenBank/DDBJ whole genome shotgun (WGS) entry which is preliminary data.</text>
</comment>
<keyword evidence="4" id="KW-0831">Ubiquinone biosynthesis</keyword>
<dbReference type="InterPro" id="IPR004033">
    <property type="entry name" value="UbiE/COQ5_MeTrFase"/>
</dbReference>
<dbReference type="Gene3D" id="3.40.50.150">
    <property type="entry name" value="Vaccinia Virus protein VP39"/>
    <property type="match status" value="1"/>
</dbReference>
<dbReference type="SUPFAM" id="SSF53335">
    <property type="entry name" value="S-adenosyl-L-methionine-dependent methyltransferases"/>
    <property type="match status" value="1"/>
</dbReference>
<keyword evidence="2 7" id="KW-0489">Methyltransferase</keyword>
<dbReference type="PANTHER" id="PTHR43591:SF97">
    <property type="entry name" value="CLASS I SAM-DEPENDENT METHYLTRANSFERASE"/>
    <property type="match status" value="1"/>
</dbReference>
<dbReference type="PROSITE" id="PS01184">
    <property type="entry name" value="UBIE_2"/>
    <property type="match status" value="1"/>
</dbReference>
<gene>
    <name evidence="7" type="ORF">HK415_05970</name>
</gene>
<reference evidence="7 8" key="1">
    <citation type="submission" date="2020-05" db="EMBL/GenBank/DDBJ databases">
        <authorList>
            <person name="Khan S.A."/>
            <person name="Jeon C.O."/>
            <person name="Chun B.H."/>
        </authorList>
    </citation>
    <scope>NUCLEOTIDE SEQUENCE [LARGE SCALE GENOMIC DNA]</scope>
    <source>
        <strain evidence="7 8">B156</strain>
    </source>
</reference>
<dbReference type="InterPro" id="IPR023576">
    <property type="entry name" value="UbiE/COQ5_MeTrFase_CS"/>
</dbReference>
<dbReference type="CDD" id="cd02440">
    <property type="entry name" value="AdoMet_MTases"/>
    <property type="match status" value="1"/>
</dbReference>
<dbReference type="GO" id="GO:0032259">
    <property type="term" value="P:methylation"/>
    <property type="evidence" value="ECO:0007669"/>
    <property type="project" value="UniProtKB-KW"/>
</dbReference>